<reference evidence="2 3" key="1">
    <citation type="submission" date="2021-03" db="EMBL/GenBank/DDBJ databases">
        <title>Sequencing the genomes of 1000 actinobacteria strains.</title>
        <authorList>
            <person name="Klenk H.-P."/>
        </authorList>
    </citation>
    <scope>NUCLEOTIDE SEQUENCE [LARGE SCALE GENOMIC DNA]</scope>
    <source>
        <strain evidence="2 3">DSM 41480</strain>
    </source>
</reference>
<gene>
    <name evidence="2" type="ORF">JO379_004602</name>
</gene>
<keyword evidence="1" id="KW-0732">Signal</keyword>
<evidence type="ECO:0008006" key="4">
    <source>
        <dbReference type="Google" id="ProtNLM"/>
    </source>
</evidence>
<evidence type="ECO:0000313" key="2">
    <source>
        <dbReference type="EMBL" id="MBP2405133.1"/>
    </source>
</evidence>
<feature type="chain" id="PRO_5045284828" description="Beta/Gamma crystallin" evidence="1">
    <location>
        <begin position="30"/>
        <end position="116"/>
    </location>
</feature>
<keyword evidence="3" id="KW-1185">Reference proteome</keyword>
<dbReference type="Proteomes" id="UP001519291">
    <property type="component" value="Unassembled WGS sequence"/>
</dbReference>
<protein>
    <recommendedName>
        <fullName evidence="4">Beta/Gamma crystallin</fullName>
    </recommendedName>
</protein>
<name>A0ABS4YB32_9ACTN</name>
<proteinExistence type="predicted"/>
<sequence length="116" mass="12005">MRFVKSAKLAAVALAAASGAALAIAPANAATTSLTSVTCNRSDATQLQFEGFISMFPLACYKGSGDLDVEIKNAMYGRAGSHSGYVVFADGTKSSFTSGGNITVPDWKTVVHIHTN</sequence>
<comment type="caution">
    <text evidence="2">The sequence shown here is derived from an EMBL/GenBank/DDBJ whole genome shotgun (WGS) entry which is preliminary data.</text>
</comment>
<evidence type="ECO:0000313" key="3">
    <source>
        <dbReference type="Proteomes" id="UP001519291"/>
    </source>
</evidence>
<dbReference type="GeneID" id="91571466"/>
<dbReference type="RefSeq" id="WP_130879879.1">
    <property type="nucleotide sequence ID" value="NZ_JAGIOH010000001.1"/>
</dbReference>
<dbReference type="EMBL" id="JAGIOH010000001">
    <property type="protein sequence ID" value="MBP2405133.1"/>
    <property type="molecule type" value="Genomic_DNA"/>
</dbReference>
<feature type="signal peptide" evidence="1">
    <location>
        <begin position="1"/>
        <end position="29"/>
    </location>
</feature>
<evidence type="ECO:0000256" key="1">
    <source>
        <dbReference type="SAM" id="SignalP"/>
    </source>
</evidence>
<accession>A0ABS4YB32</accession>
<organism evidence="2 3">
    <name type="scientific">Streptomyces syringium</name>
    <dbReference type="NCBI Taxonomy" id="76729"/>
    <lineage>
        <taxon>Bacteria</taxon>
        <taxon>Bacillati</taxon>
        <taxon>Actinomycetota</taxon>
        <taxon>Actinomycetes</taxon>
        <taxon>Kitasatosporales</taxon>
        <taxon>Streptomycetaceae</taxon>
        <taxon>Streptomyces</taxon>
    </lineage>
</organism>